<evidence type="ECO:0000259" key="2">
    <source>
        <dbReference type="Pfam" id="PF03372"/>
    </source>
</evidence>
<keyword evidence="3" id="KW-0540">Nuclease</keyword>
<feature type="domain" description="Endonuclease/exonuclease/phosphatase" evidence="2">
    <location>
        <begin position="93"/>
        <end position="303"/>
    </location>
</feature>
<dbReference type="InterPro" id="IPR036691">
    <property type="entry name" value="Endo/exonu/phosph_ase_sf"/>
</dbReference>
<evidence type="ECO:0000313" key="4">
    <source>
        <dbReference type="Proteomes" id="UP001155586"/>
    </source>
</evidence>
<dbReference type="RefSeq" id="WP_265687823.1">
    <property type="nucleotide sequence ID" value="NZ_JAKRRX010000058.1"/>
</dbReference>
<keyword evidence="1" id="KW-0472">Membrane</keyword>
<dbReference type="Pfam" id="PF03372">
    <property type="entry name" value="Exo_endo_phos"/>
    <property type="match status" value="1"/>
</dbReference>
<feature type="transmembrane region" description="Helical" evidence="1">
    <location>
        <begin position="43"/>
        <end position="74"/>
    </location>
</feature>
<keyword evidence="1" id="KW-0812">Transmembrane</keyword>
<keyword evidence="3" id="KW-0255">Endonuclease</keyword>
<proteinExistence type="predicted"/>
<gene>
    <name evidence="3" type="ORF">MD483_11545</name>
</gene>
<comment type="caution">
    <text evidence="3">The sequence shown here is derived from an EMBL/GenBank/DDBJ whole genome shotgun (WGS) entry which is preliminary data.</text>
</comment>
<dbReference type="SUPFAM" id="SSF56219">
    <property type="entry name" value="DNase I-like"/>
    <property type="match status" value="1"/>
</dbReference>
<dbReference type="InterPro" id="IPR005135">
    <property type="entry name" value="Endo/exonuclease/phosphatase"/>
</dbReference>
<reference evidence="3" key="1">
    <citation type="submission" date="2022-02" db="EMBL/GenBank/DDBJ databases">
        <title>Vibrio sp. nov., a new bacterium isolated from Bohai sea, China.</title>
        <authorList>
            <person name="Yuan Y."/>
        </authorList>
    </citation>
    <scope>NUCLEOTIDE SEQUENCE</scope>
    <source>
        <strain evidence="3">DBSS07</strain>
    </source>
</reference>
<keyword evidence="4" id="KW-1185">Reference proteome</keyword>
<sequence length="312" mass="35744">MQRFRWLIWVAIIVPSVVWITLHFTATQWWVENLIGVPSLLLAYYLMLTLFFVLARLWLYTALCALMCAALILITPPNSRVVTANCSSPVTVLQYNMLYYNPHVNEFINYLLSHPTDLVVLQEVAPEDGEKFKLLDDIYPYQYGGQPEVGYPSSQMILSQAPLVNMSVFHTPDGQNVISGTWRPVSGKRIKLLTAHPPSPRTKELWYRRNALLRTIEAMIEQYPADEMLVIGDFNLSANSRRFSALFPSFETAPVASWPNWNPLFDTPAFTMIGIDHLWLKSRKSGWRICSRRADSSIVGSDHRMVRTKLGY</sequence>
<organism evidence="3 4">
    <name type="scientific">Vibrio paucivorans</name>
    <dbReference type="NCBI Taxonomy" id="2829489"/>
    <lineage>
        <taxon>Bacteria</taxon>
        <taxon>Pseudomonadati</taxon>
        <taxon>Pseudomonadota</taxon>
        <taxon>Gammaproteobacteria</taxon>
        <taxon>Vibrionales</taxon>
        <taxon>Vibrionaceae</taxon>
        <taxon>Vibrio</taxon>
    </lineage>
</organism>
<name>A0A9X3CEZ2_9VIBR</name>
<dbReference type="Gene3D" id="3.60.10.10">
    <property type="entry name" value="Endonuclease/exonuclease/phosphatase"/>
    <property type="match status" value="1"/>
</dbReference>
<keyword evidence="1" id="KW-1133">Transmembrane helix</keyword>
<feature type="transmembrane region" description="Helical" evidence="1">
    <location>
        <begin position="7"/>
        <end position="31"/>
    </location>
</feature>
<dbReference type="AlphaFoldDB" id="A0A9X3CEZ2"/>
<dbReference type="Proteomes" id="UP001155586">
    <property type="component" value="Unassembled WGS sequence"/>
</dbReference>
<dbReference type="GO" id="GO:0004519">
    <property type="term" value="F:endonuclease activity"/>
    <property type="evidence" value="ECO:0007669"/>
    <property type="project" value="UniProtKB-KW"/>
</dbReference>
<evidence type="ECO:0000256" key="1">
    <source>
        <dbReference type="SAM" id="Phobius"/>
    </source>
</evidence>
<evidence type="ECO:0000313" key="3">
    <source>
        <dbReference type="EMBL" id="MCW8334455.1"/>
    </source>
</evidence>
<accession>A0A9X3CEZ2</accession>
<keyword evidence="3" id="KW-0378">Hydrolase</keyword>
<protein>
    <submittedName>
        <fullName evidence="3">Endonuclease/exonuclease/phosphatase family protein</fullName>
    </submittedName>
</protein>
<dbReference type="EMBL" id="JAKRRX010000058">
    <property type="protein sequence ID" value="MCW8334455.1"/>
    <property type="molecule type" value="Genomic_DNA"/>
</dbReference>